<dbReference type="GO" id="GO:0005525">
    <property type="term" value="F:GTP binding"/>
    <property type="evidence" value="ECO:0007669"/>
    <property type="project" value="UniProtKB-KW"/>
</dbReference>
<keyword evidence="4" id="KW-0460">Magnesium</keyword>
<proteinExistence type="predicted"/>
<name>A0A979FJK4_HYAAZ</name>
<dbReference type="KEGG" id="hazt:108668068"/>
<dbReference type="RefSeq" id="XP_047737170.1">
    <property type="nucleotide sequence ID" value="XM_047881214.1"/>
</dbReference>
<dbReference type="SUPFAM" id="SSF52540">
    <property type="entry name" value="P-loop containing nucleoside triphosphate hydrolases"/>
    <property type="match status" value="1"/>
</dbReference>
<dbReference type="AlphaFoldDB" id="A0A979FJK4"/>
<reference evidence="7" key="1">
    <citation type="submission" date="2025-08" db="UniProtKB">
        <authorList>
            <consortium name="RefSeq"/>
        </authorList>
    </citation>
    <scope>IDENTIFICATION</scope>
    <source>
        <tissue evidence="7">Whole organism</tissue>
    </source>
</reference>
<keyword evidence="4" id="KW-0479">Metal-binding</keyword>
<keyword evidence="6" id="KW-1185">Reference proteome</keyword>
<dbReference type="InterPro" id="IPR024156">
    <property type="entry name" value="Small_GTPase_ARF"/>
</dbReference>
<feature type="binding site" evidence="4">
    <location>
        <position position="178"/>
    </location>
    <ligand>
        <name>Mg(2+)</name>
        <dbReference type="ChEBI" id="CHEBI:18420"/>
    </ligand>
</feature>
<dbReference type="GeneID" id="108668068"/>
<evidence type="ECO:0000256" key="2">
    <source>
        <dbReference type="ARBA" id="ARBA00023134"/>
    </source>
</evidence>
<dbReference type="Gene3D" id="3.40.50.300">
    <property type="entry name" value="P-loop containing nucleotide triphosphate hydrolases"/>
    <property type="match status" value="2"/>
</dbReference>
<evidence type="ECO:0000256" key="5">
    <source>
        <dbReference type="SAM" id="MobiDB-lite"/>
    </source>
</evidence>
<keyword evidence="1 3" id="KW-0547">Nucleotide-binding</keyword>
<keyword evidence="2 3" id="KW-0342">GTP-binding</keyword>
<feature type="binding site" evidence="3">
    <location>
        <position position="197"/>
    </location>
    <ligand>
        <name>GTP</name>
        <dbReference type="ChEBI" id="CHEBI:37565"/>
    </ligand>
</feature>
<dbReference type="Pfam" id="PF00025">
    <property type="entry name" value="Arf"/>
    <property type="match status" value="2"/>
</dbReference>
<evidence type="ECO:0000256" key="3">
    <source>
        <dbReference type="PIRSR" id="PIRSR606689-1"/>
    </source>
</evidence>
<evidence type="ECO:0000313" key="7">
    <source>
        <dbReference type="RefSeq" id="XP_047737170.1"/>
    </source>
</evidence>
<protein>
    <submittedName>
        <fullName evidence="7">ADP-ribosylation factor-like protein 4C</fullName>
    </submittedName>
</protein>
<evidence type="ECO:0000256" key="1">
    <source>
        <dbReference type="ARBA" id="ARBA00022741"/>
    </source>
</evidence>
<gene>
    <name evidence="7" type="primary">LOC108668068</name>
</gene>
<evidence type="ECO:0000256" key="4">
    <source>
        <dbReference type="PIRSR" id="PIRSR606689-2"/>
    </source>
</evidence>
<evidence type="ECO:0000313" key="6">
    <source>
        <dbReference type="Proteomes" id="UP000694843"/>
    </source>
</evidence>
<dbReference type="InterPro" id="IPR027417">
    <property type="entry name" value="P-loop_NTPase"/>
</dbReference>
<feature type="binding site" evidence="4">
    <location>
        <position position="161"/>
    </location>
    <ligand>
        <name>Mg(2+)</name>
        <dbReference type="ChEBI" id="CHEBI:18420"/>
    </ligand>
</feature>
<organism evidence="6 7">
    <name type="scientific">Hyalella azteca</name>
    <name type="common">Amphipod</name>
    <dbReference type="NCBI Taxonomy" id="294128"/>
    <lineage>
        <taxon>Eukaryota</taxon>
        <taxon>Metazoa</taxon>
        <taxon>Ecdysozoa</taxon>
        <taxon>Arthropoda</taxon>
        <taxon>Crustacea</taxon>
        <taxon>Multicrustacea</taxon>
        <taxon>Malacostraca</taxon>
        <taxon>Eumalacostraca</taxon>
        <taxon>Peracarida</taxon>
        <taxon>Amphipoda</taxon>
        <taxon>Senticaudata</taxon>
        <taxon>Talitrida</taxon>
        <taxon>Talitroidea</taxon>
        <taxon>Hyalellidae</taxon>
        <taxon>Hyalella</taxon>
    </lineage>
</organism>
<feature type="binding site" evidence="3">
    <location>
        <begin position="154"/>
        <end position="161"/>
    </location>
    <ligand>
        <name>GTP</name>
        <dbReference type="ChEBI" id="CHEBI:37565"/>
    </ligand>
</feature>
<feature type="binding site" evidence="3">
    <location>
        <begin position="239"/>
        <end position="242"/>
    </location>
    <ligand>
        <name>GTP</name>
        <dbReference type="ChEBI" id="CHEBI:37565"/>
    </ligand>
</feature>
<feature type="region of interest" description="Disordered" evidence="5">
    <location>
        <begin position="86"/>
        <end position="131"/>
    </location>
</feature>
<sequence length="306" mass="32783">MSALFPSVRPRALIFNESVAIETSEVVLGIKCCGLMQADLIVDLRSSQEAKIGNSACCCCCRSAAAADADTHSLSDGGFGVVHSSKESQGSRILGPTTPEEAREVGEGSPIGEGKNAGPSGHGKWSSGRGAGSSGSILDVLSRGQGTLHIVMLGLDSSGKSTALYRLKFDQYLHTVPTIGFNCERIRGATGKAKVSGQRVCLRCWFVPDHVRELPGKCELYKMARQPENSQVPILVLANKQDLPGARDGAHIARLLGVAELGTNRLWHVQPACAVTGEGLDVALEQLYDLIHRQRRISRTCRRKPR</sequence>
<accession>A0A979FJK4</accession>
<dbReference type="PANTHER" id="PTHR11711">
    <property type="entry name" value="ADP RIBOSYLATION FACTOR-RELATED"/>
    <property type="match status" value="1"/>
</dbReference>
<dbReference type="GO" id="GO:0003924">
    <property type="term" value="F:GTPase activity"/>
    <property type="evidence" value="ECO:0007669"/>
    <property type="project" value="InterPro"/>
</dbReference>
<dbReference type="SMART" id="SM00177">
    <property type="entry name" value="ARF"/>
    <property type="match status" value="1"/>
</dbReference>
<dbReference type="Proteomes" id="UP000694843">
    <property type="component" value="Unplaced"/>
</dbReference>
<dbReference type="OrthoDB" id="2011769at2759"/>
<dbReference type="InterPro" id="IPR006689">
    <property type="entry name" value="Small_GTPase_ARF/SAR"/>
</dbReference>
<dbReference type="GO" id="GO:0046872">
    <property type="term" value="F:metal ion binding"/>
    <property type="evidence" value="ECO:0007669"/>
    <property type="project" value="UniProtKB-KW"/>
</dbReference>